<dbReference type="PROSITE" id="PS51678">
    <property type="entry name" value="SAM_MT_PRMT"/>
    <property type="match status" value="1"/>
</dbReference>
<proteinExistence type="predicted"/>
<name>A0A1Y2BJP6_9TREE</name>
<evidence type="ECO:0000259" key="9">
    <source>
        <dbReference type="Pfam" id="PF22528"/>
    </source>
</evidence>
<dbReference type="InterPro" id="IPR025799">
    <property type="entry name" value="Arg_MeTrfase"/>
</dbReference>
<feature type="region of interest" description="Disordered" evidence="8">
    <location>
        <begin position="1"/>
        <end position="36"/>
    </location>
</feature>
<reference evidence="10 11" key="1">
    <citation type="submission" date="2016-07" db="EMBL/GenBank/DDBJ databases">
        <title>Pervasive Adenine N6-methylation of Active Genes in Fungi.</title>
        <authorList>
            <consortium name="DOE Joint Genome Institute"/>
            <person name="Mondo S.J."/>
            <person name="Dannebaum R.O."/>
            <person name="Kuo R.C."/>
            <person name="Labutti K."/>
            <person name="Haridas S."/>
            <person name="Kuo A."/>
            <person name="Salamov A."/>
            <person name="Ahrendt S.R."/>
            <person name="Lipzen A."/>
            <person name="Sullivan W."/>
            <person name="Andreopoulos W.B."/>
            <person name="Clum A."/>
            <person name="Lindquist E."/>
            <person name="Daum C."/>
            <person name="Ramamoorthy G.K."/>
            <person name="Gryganskyi A."/>
            <person name="Culley D."/>
            <person name="Magnuson J.K."/>
            <person name="James T.Y."/>
            <person name="O'Malley M.A."/>
            <person name="Stajich J.E."/>
            <person name="Spatafora J.W."/>
            <person name="Visel A."/>
            <person name="Grigoriev I.V."/>
        </authorList>
    </citation>
    <scope>NUCLEOTIDE SEQUENCE [LARGE SCALE GENOMIC DNA]</scope>
    <source>
        <strain evidence="10 11">68-887.2</strain>
    </source>
</reference>
<keyword evidence="2 7" id="KW-0489">Methyltransferase</keyword>
<dbReference type="Gene3D" id="2.70.160.11">
    <property type="entry name" value="Hnrnp arginine n-methyltransferase1"/>
    <property type="match status" value="1"/>
</dbReference>
<dbReference type="GO" id="GO:0035242">
    <property type="term" value="F:protein-arginine omega-N asymmetric methyltransferase activity"/>
    <property type="evidence" value="ECO:0007669"/>
    <property type="project" value="UniProtKB-EC"/>
</dbReference>
<evidence type="ECO:0000256" key="2">
    <source>
        <dbReference type="ARBA" id="ARBA00022603"/>
    </source>
</evidence>
<dbReference type="OrthoDB" id="7848332at2759"/>
<evidence type="ECO:0000256" key="1">
    <source>
        <dbReference type="ARBA" id="ARBA00011925"/>
    </source>
</evidence>
<evidence type="ECO:0000313" key="11">
    <source>
        <dbReference type="Proteomes" id="UP000193986"/>
    </source>
</evidence>
<dbReference type="EC" id="2.1.1.319" evidence="1"/>
<comment type="catalytic activity">
    <reaction evidence="6">
        <text>L-arginyl-[protein] + S-adenosyl-L-methionine = N(omega)-methyl-L-arginyl-[protein] + S-adenosyl-L-homocysteine + H(+)</text>
        <dbReference type="Rhea" id="RHEA:48100"/>
        <dbReference type="Rhea" id="RHEA-COMP:10532"/>
        <dbReference type="Rhea" id="RHEA-COMP:11990"/>
        <dbReference type="ChEBI" id="CHEBI:15378"/>
        <dbReference type="ChEBI" id="CHEBI:29965"/>
        <dbReference type="ChEBI" id="CHEBI:57856"/>
        <dbReference type="ChEBI" id="CHEBI:59789"/>
        <dbReference type="ChEBI" id="CHEBI:65280"/>
    </reaction>
    <physiologicalReaction direction="left-to-right" evidence="6">
        <dbReference type="Rhea" id="RHEA:48101"/>
    </physiologicalReaction>
</comment>
<protein>
    <recommendedName>
        <fullName evidence="1">type I protein arginine methyltransferase</fullName>
        <ecNumber evidence="1">2.1.1.319</ecNumber>
    </recommendedName>
</protein>
<evidence type="ECO:0000256" key="5">
    <source>
        <dbReference type="ARBA" id="ARBA00047384"/>
    </source>
</evidence>
<dbReference type="CDD" id="cd02440">
    <property type="entry name" value="AdoMet_MTases"/>
    <property type="match status" value="1"/>
</dbReference>
<evidence type="ECO:0000256" key="4">
    <source>
        <dbReference type="ARBA" id="ARBA00022691"/>
    </source>
</evidence>
<organism evidence="10 11">
    <name type="scientific">Naematelia encephala</name>
    <dbReference type="NCBI Taxonomy" id="71784"/>
    <lineage>
        <taxon>Eukaryota</taxon>
        <taxon>Fungi</taxon>
        <taxon>Dikarya</taxon>
        <taxon>Basidiomycota</taxon>
        <taxon>Agaricomycotina</taxon>
        <taxon>Tremellomycetes</taxon>
        <taxon>Tremellales</taxon>
        <taxon>Naemateliaceae</taxon>
        <taxon>Naematelia</taxon>
    </lineage>
</organism>
<dbReference type="GO" id="GO:0005634">
    <property type="term" value="C:nucleus"/>
    <property type="evidence" value="ECO:0007669"/>
    <property type="project" value="TreeGrafter"/>
</dbReference>
<feature type="domain" description="Protein arginine N-methyltransferase" evidence="9">
    <location>
        <begin position="458"/>
        <end position="517"/>
    </location>
</feature>
<dbReference type="InterPro" id="IPR029063">
    <property type="entry name" value="SAM-dependent_MTases_sf"/>
</dbReference>
<dbReference type="InterPro" id="IPR055135">
    <property type="entry name" value="PRMT_dom"/>
</dbReference>
<comment type="caution">
    <text evidence="10">The sequence shown here is derived from an EMBL/GenBank/DDBJ whole genome shotgun (WGS) entry which is preliminary data.</text>
</comment>
<dbReference type="PANTHER" id="PTHR11006:SF53">
    <property type="entry name" value="PROTEIN ARGININE N-METHYLTRANSFERASE 3"/>
    <property type="match status" value="1"/>
</dbReference>
<dbReference type="GO" id="GO:0042054">
    <property type="term" value="F:histone methyltransferase activity"/>
    <property type="evidence" value="ECO:0007669"/>
    <property type="project" value="TreeGrafter"/>
</dbReference>
<dbReference type="FunCoup" id="A0A1Y2BJP6">
    <property type="interactions" value="149"/>
</dbReference>
<dbReference type="Pfam" id="PF22528">
    <property type="entry name" value="PRMT_C"/>
    <property type="match status" value="2"/>
</dbReference>
<feature type="compositionally biased region" description="Low complexity" evidence="8">
    <location>
        <begin position="10"/>
        <end position="26"/>
    </location>
</feature>
<evidence type="ECO:0000256" key="3">
    <source>
        <dbReference type="ARBA" id="ARBA00022679"/>
    </source>
</evidence>
<evidence type="ECO:0000256" key="6">
    <source>
        <dbReference type="ARBA" id="ARBA00049303"/>
    </source>
</evidence>
<accession>A0A1Y2BJP6</accession>
<dbReference type="Proteomes" id="UP000193986">
    <property type="component" value="Unassembled WGS sequence"/>
</dbReference>
<dbReference type="EMBL" id="MCFC01000002">
    <property type="protein sequence ID" value="ORY34837.1"/>
    <property type="molecule type" value="Genomic_DNA"/>
</dbReference>
<keyword evidence="3 7" id="KW-0808">Transferase</keyword>
<gene>
    <name evidence="10" type="ORF">BCR39DRAFT_462412</name>
</gene>
<comment type="catalytic activity">
    <reaction evidence="5">
        <text>L-arginyl-[protein] + 2 S-adenosyl-L-methionine = N(omega),N(omega)-dimethyl-L-arginyl-[protein] + 2 S-adenosyl-L-homocysteine + 2 H(+)</text>
        <dbReference type="Rhea" id="RHEA:48096"/>
        <dbReference type="Rhea" id="RHEA-COMP:10532"/>
        <dbReference type="Rhea" id="RHEA-COMP:11991"/>
        <dbReference type="ChEBI" id="CHEBI:15378"/>
        <dbReference type="ChEBI" id="CHEBI:29965"/>
        <dbReference type="ChEBI" id="CHEBI:57856"/>
        <dbReference type="ChEBI" id="CHEBI:59789"/>
        <dbReference type="ChEBI" id="CHEBI:61897"/>
        <dbReference type="EC" id="2.1.1.319"/>
    </reaction>
    <physiologicalReaction direction="left-to-right" evidence="5">
        <dbReference type="Rhea" id="RHEA:48097"/>
    </physiologicalReaction>
</comment>
<keyword evidence="4 7" id="KW-0949">S-adenosyl-L-methionine</keyword>
<feature type="domain" description="Protein arginine N-methyltransferase" evidence="9">
    <location>
        <begin position="323"/>
        <end position="429"/>
    </location>
</feature>
<dbReference type="AlphaFoldDB" id="A0A1Y2BJP6"/>
<evidence type="ECO:0000313" key="10">
    <source>
        <dbReference type="EMBL" id="ORY34837.1"/>
    </source>
</evidence>
<dbReference type="STRING" id="71784.A0A1Y2BJP6"/>
<dbReference type="InParanoid" id="A0A1Y2BJP6"/>
<dbReference type="SUPFAM" id="SSF57667">
    <property type="entry name" value="beta-beta-alpha zinc fingers"/>
    <property type="match status" value="1"/>
</dbReference>
<dbReference type="SUPFAM" id="SSF53335">
    <property type="entry name" value="S-adenosyl-L-methionine-dependent methyltransferases"/>
    <property type="match status" value="1"/>
</dbReference>
<dbReference type="FunFam" id="3.40.50.150:FF:000003">
    <property type="entry name" value="Blast:Protein arginine N-methyltransferase 1"/>
    <property type="match status" value="1"/>
</dbReference>
<sequence length="538" mass="59423">MSYQLKSSTSASAAYDDHSGSSSSSSESDDGVSDWASSLGDALRTKSLFDDSIHPSPEVSLAYDVDKWRYNLKEEVKRLEVDLYGVMKLVNLIRKNGLSVAEAKGIKKDDEALKGEEMLVPVIPDDPLLQLDFDDSWSDDELPTISNAAPQPVGIAGPGFSSVGGRGKGKGKLRDDDSHYFDSYAENDIHEIMLKDTVRTVSYGRYILSNPRIFRGAVVLDVGCGTGILSMFAARAGAKKVYAVEASGLATKTRENIKRNGLDGIIEVIQGKVEDVELPEKVDVIVSEWMGYMLLYESMLDSVLHARDRYLKPSGIMAPSQTRLVIAGITADRIWRERVDFWSNVYGFDMKPMDTPCYADGLVESVPAQEVITTESILRDIDTHTATPKSLDFTTSFSITSSASSGSSTTIRAFLTWFDTFFSTSREPVSPTEQVEITPIPEEAFTDAVQEPCQGEAARPVGFTTGPRGRETHWRQVAFLLRQPITLQQGEKIQGRFSCHKSAHNSRELDVEVHYAVIGAEVKSDKEITYTVQTYKVR</sequence>
<evidence type="ECO:0000256" key="7">
    <source>
        <dbReference type="PROSITE-ProRule" id="PRU01015"/>
    </source>
</evidence>
<dbReference type="Pfam" id="PF06325">
    <property type="entry name" value="PrmA"/>
    <property type="match status" value="1"/>
</dbReference>
<dbReference type="PANTHER" id="PTHR11006">
    <property type="entry name" value="PROTEIN ARGININE N-METHYLTRANSFERASE"/>
    <property type="match status" value="1"/>
</dbReference>
<dbReference type="Gene3D" id="3.40.50.150">
    <property type="entry name" value="Vaccinia Virus protein VP39"/>
    <property type="match status" value="1"/>
</dbReference>
<dbReference type="InterPro" id="IPR036236">
    <property type="entry name" value="Znf_C2H2_sf"/>
</dbReference>
<evidence type="ECO:0000256" key="8">
    <source>
        <dbReference type="SAM" id="MobiDB-lite"/>
    </source>
</evidence>
<dbReference type="GO" id="GO:0032259">
    <property type="term" value="P:methylation"/>
    <property type="evidence" value="ECO:0007669"/>
    <property type="project" value="UniProtKB-KW"/>
</dbReference>
<keyword evidence="11" id="KW-1185">Reference proteome</keyword>